<dbReference type="HOGENOM" id="CLU_088575_0_0_9"/>
<dbReference type="AlphaFoldDB" id="A6TLL3"/>
<sequence length="263" mass="31295">MRNFIQKIGLPDEKLRLEIKKLAQEVAMKFYQQPQNDIFDILENMALLVRKPMESKSISGFTAFLEDQFVVFLNSSYTLGHERFSAAHELYHLIYNQDILRREKVIFDNEEEDVRANIFAAEFLMPEDFVKEMFYKLVNVAPEEIEPKHVVKMNTYFKVSYTAMLKRLIQFHLCDPKQYEELRSMSSIDKKEELQKITRNQGYDIHLIEPSMVNQVSKEYLEMVKVNYEKGRISYGRLKHLLEFLGESPEKYGYEEPVQEDYI</sequence>
<dbReference type="eggNOG" id="COG2856">
    <property type="taxonomic scope" value="Bacteria"/>
</dbReference>
<dbReference type="Gene3D" id="1.10.10.2910">
    <property type="match status" value="1"/>
</dbReference>
<feature type="domain" description="IrrE N-terminal-like" evidence="1">
    <location>
        <begin position="48"/>
        <end position="168"/>
    </location>
</feature>
<dbReference type="EMBL" id="CP000724">
    <property type="protein sequence ID" value="ABR47081.1"/>
    <property type="molecule type" value="Genomic_DNA"/>
</dbReference>
<reference evidence="3" key="1">
    <citation type="journal article" date="2016" name="Genome Announc.">
        <title>Complete genome sequence of Alkaliphilus metalliredigens strain QYMF, an alkaliphilic and metal-reducing bacterium isolated from borax-contaminated leachate ponds.</title>
        <authorList>
            <person name="Hwang C."/>
            <person name="Copeland A."/>
            <person name="Lucas S."/>
            <person name="Lapidus A."/>
            <person name="Barry K."/>
            <person name="Detter J.C."/>
            <person name="Glavina Del Rio T."/>
            <person name="Hammon N."/>
            <person name="Israni S."/>
            <person name="Dalin E."/>
            <person name="Tice H."/>
            <person name="Pitluck S."/>
            <person name="Chertkov O."/>
            <person name="Brettin T."/>
            <person name="Bruce D."/>
            <person name="Han C."/>
            <person name="Schmutz J."/>
            <person name="Larimer F."/>
            <person name="Land M.L."/>
            <person name="Hauser L."/>
            <person name="Kyrpides N."/>
            <person name="Mikhailova N."/>
            <person name="Ye Q."/>
            <person name="Zhou J."/>
            <person name="Richardson P."/>
            <person name="Fields M.W."/>
        </authorList>
    </citation>
    <scope>NUCLEOTIDE SEQUENCE [LARGE SCALE GENOMIC DNA]</scope>
    <source>
        <strain evidence="3">QYMF</strain>
    </source>
</reference>
<dbReference type="PANTHER" id="PTHR43236">
    <property type="entry name" value="ANTITOXIN HIGA1"/>
    <property type="match status" value="1"/>
</dbReference>
<name>A6TLL3_ALKMQ</name>
<organism evidence="2 3">
    <name type="scientific">Alkaliphilus metalliredigens (strain QYMF)</name>
    <dbReference type="NCBI Taxonomy" id="293826"/>
    <lineage>
        <taxon>Bacteria</taxon>
        <taxon>Bacillati</taxon>
        <taxon>Bacillota</taxon>
        <taxon>Clostridia</taxon>
        <taxon>Peptostreptococcales</taxon>
        <taxon>Natronincolaceae</taxon>
        <taxon>Alkaliphilus</taxon>
    </lineage>
</organism>
<dbReference type="RefSeq" id="WP_012062124.1">
    <property type="nucleotide sequence ID" value="NC_009633.1"/>
</dbReference>
<dbReference type="InterPro" id="IPR010359">
    <property type="entry name" value="IrrE_HExxH"/>
</dbReference>
<evidence type="ECO:0000259" key="1">
    <source>
        <dbReference type="Pfam" id="PF06114"/>
    </source>
</evidence>
<evidence type="ECO:0000313" key="2">
    <source>
        <dbReference type="EMBL" id="ABR47081.1"/>
    </source>
</evidence>
<keyword evidence="3" id="KW-1185">Reference proteome</keyword>
<gene>
    <name evidence="2" type="ordered locus">Amet_0856</name>
</gene>
<accession>A6TLL3</accession>
<dbReference type="KEGG" id="amt:Amet_0856"/>
<dbReference type="STRING" id="293826.Amet_0856"/>
<dbReference type="InterPro" id="IPR052345">
    <property type="entry name" value="Rad_response_metalloprotease"/>
</dbReference>
<proteinExistence type="predicted"/>
<dbReference type="Proteomes" id="UP000001572">
    <property type="component" value="Chromosome"/>
</dbReference>
<dbReference type="Pfam" id="PF06114">
    <property type="entry name" value="Peptidase_M78"/>
    <property type="match status" value="1"/>
</dbReference>
<protein>
    <recommendedName>
        <fullName evidence="1">IrrE N-terminal-like domain-containing protein</fullName>
    </recommendedName>
</protein>
<evidence type="ECO:0000313" key="3">
    <source>
        <dbReference type="Proteomes" id="UP000001572"/>
    </source>
</evidence>
<dbReference type="PANTHER" id="PTHR43236:SF2">
    <property type="entry name" value="BLL0069 PROTEIN"/>
    <property type="match status" value="1"/>
</dbReference>